<gene>
    <name evidence="2" type="ORF">ACFO4O_06510</name>
</gene>
<name>A0ABV9LVX3_9ALTE</name>
<dbReference type="Proteomes" id="UP001595897">
    <property type="component" value="Unassembled WGS sequence"/>
</dbReference>
<dbReference type="InterPro" id="IPR012337">
    <property type="entry name" value="RNaseH-like_sf"/>
</dbReference>
<dbReference type="GO" id="GO:0003677">
    <property type="term" value="F:DNA binding"/>
    <property type="evidence" value="ECO:0007669"/>
    <property type="project" value="UniProtKB-KW"/>
</dbReference>
<dbReference type="SUPFAM" id="SSF53098">
    <property type="entry name" value="Ribonuclease H-like"/>
    <property type="match status" value="1"/>
</dbReference>
<proteinExistence type="predicted"/>
<keyword evidence="3" id="KW-1185">Reference proteome</keyword>
<reference evidence="3" key="1">
    <citation type="journal article" date="2019" name="Int. J. Syst. Evol. Microbiol.">
        <title>The Global Catalogue of Microorganisms (GCM) 10K type strain sequencing project: providing services to taxonomists for standard genome sequencing and annotation.</title>
        <authorList>
            <consortium name="The Broad Institute Genomics Platform"/>
            <consortium name="The Broad Institute Genome Sequencing Center for Infectious Disease"/>
            <person name="Wu L."/>
            <person name="Ma J."/>
        </authorList>
    </citation>
    <scope>NUCLEOTIDE SEQUENCE [LARGE SCALE GENOMIC DNA]</scope>
    <source>
        <strain evidence="3">KACC 12507</strain>
    </source>
</reference>
<protein>
    <submittedName>
        <fullName evidence="2">Transposase DNA-binding-containing protein</fullName>
    </submittedName>
</protein>
<evidence type="ECO:0000259" key="1">
    <source>
        <dbReference type="Pfam" id="PF14706"/>
    </source>
</evidence>
<evidence type="ECO:0000313" key="3">
    <source>
        <dbReference type="Proteomes" id="UP001595897"/>
    </source>
</evidence>
<comment type="caution">
    <text evidence="2">The sequence shown here is derived from an EMBL/GenBank/DDBJ whole genome shotgun (WGS) entry which is preliminary data.</text>
</comment>
<dbReference type="EMBL" id="JBHSGU010000002">
    <property type="protein sequence ID" value="MFC4699803.1"/>
    <property type="molecule type" value="Genomic_DNA"/>
</dbReference>
<accession>A0ABV9LVX3</accession>
<dbReference type="InterPro" id="IPR038215">
    <property type="entry name" value="TN5-like_N_sf"/>
</dbReference>
<dbReference type="Gene3D" id="1.10.246.40">
    <property type="entry name" value="Tn5 transposase, domain 1"/>
    <property type="match status" value="1"/>
</dbReference>
<sequence>MIKDIQQWAEFTFHASELGDSRRTNRLIKMVCGLAKNVGKSVVQSSKDDAVVEGNYRLIRSKHITAEPIAESGFAATATQAQNYGEILALEDTTSLTYNRENLPDKLGYTSNSLNAKYTGFEAHSILLFSPTHHRVNRTAPMDV</sequence>
<dbReference type="Pfam" id="PF14706">
    <property type="entry name" value="Tnp_DNA_bind"/>
    <property type="match status" value="1"/>
</dbReference>
<dbReference type="Gene3D" id="3.90.350.10">
    <property type="entry name" value="Transposase Inhibitor Protein From Tn5, Chain A, domain 1"/>
    <property type="match status" value="1"/>
</dbReference>
<organism evidence="2 3">
    <name type="scientific">Glaciecola siphonariae</name>
    <dbReference type="NCBI Taxonomy" id="521012"/>
    <lineage>
        <taxon>Bacteria</taxon>
        <taxon>Pseudomonadati</taxon>
        <taxon>Pseudomonadota</taxon>
        <taxon>Gammaproteobacteria</taxon>
        <taxon>Alteromonadales</taxon>
        <taxon>Alteromonadaceae</taxon>
        <taxon>Glaciecola</taxon>
    </lineage>
</organism>
<dbReference type="InterPro" id="IPR014735">
    <property type="entry name" value="Transposase_Tn5-like_N"/>
</dbReference>
<evidence type="ECO:0000313" key="2">
    <source>
        <dbReference type="EMBL" id="MFC4699803.1"/>
    </source>
</evidence>
<feature type="domain" description="Transposase Tn5-like N-terminal" evidence="1">
    <location>
        <begin position="6"/>
        <end position="64"/>
    </location>
</feature>
<keyword evidence="2" id="KW-0238">DNA-binding</keyword>
<dbReference type="RefSeq" id="WP_382406671.1">
    <property type="nucleotide sequence ID" value="NZ_JBHSGU010000002.1"/>
</dbReference>